<feature type="domain" description="SprT-like" evidence="1">
    <location>
        <begin position="18"/>
        <end position="118"/>
    </location>
</feature>
<evidence type="ECO:0000313" key="3">
    <source>
        <dbReference type="Proteomes" id="UP001158049"/>
    </source>
</evidence>
<evidence type="ECO:0000259" key="1">
    <source>
        <dbReference type="Pfam" id="PF10263"/>
    </source>
</evidence>
<gene>
    <name evidence="2" type="ORF">SAMN06295970_11828</name>
</gene>
<dbReference type="Proteomes" id="UP001158049">
    <property type="component" value="Unassembled WGS sequence"/>
</dbReference>
<evidence type="ECO:0000313" key="2">
    <source>
        <dbReference type="EMBL" id="SMP72446.1"/>
    </source>
</evidence>
<keyword evidence="3" id="KW-1185">Reference proteome</keyword>
<protein>
    <submittedName>
        <fullName evidence="2">SprT-like family protein</fullName>
    </submittedName>
</protein>
<dbReference type="RefSeq" id="WP_283444081.1">
    <property type="nucleotide sequence ID" value="NZ_FXUL01000018.1"/>
</dbReference>
<reference evidence="2 3" key="1">
    <citation type="submission" date="2017-05" db="EMBL/GenBank/DDBJ databases">
        <authorList>
            <person name="Varghese N."/>
            <person name="Submissions S."/>
        </authorList>
    </citation>
    <scope>NUCLEOTIDE SEQUENCE [LARGE SCALE GENOMIC DNA]</scope>
    <source>
        <strain evidence="2 3">DSM 26001</strain>
    </source>
</reference>
<name>A0ABY1QMC1_9BURK</name>
<dbReference type="EMBL" id="FXUL01000018">
    <property type="protein sequence ID" value="SMP72446.1"/>
    <property type="molecule type" value="Genomic_DNA"/>
</dbReference>
<dbReference type="InterPro" id="IPR006640">
    <property type="entry name" value="SprT-like_domain"/>
</dbReference>
<dbReference type="Pfam" id="PF10263">
    <property type="entry name" value="SprT-like"/>
    <property type="match status" value="1"/>
</dbReference>
<sequence length="291" mass="31891">MSLKNLPTKQNYDELSHAYDFFNRRLFGGELPGCLFTLQRKSRSMGYFSFERFVNRDDTKSDEIALNPEYFATRPVEDVLSTLVHEQVHQWQRRFGTPPRRGYHDQEFAAKMEAIGLMPSNTGTPGGKTTGEKMSHYIMADGPFIHACKELLQTSFVIVWYDRFPVQMVKEYEFAAGTTVTVKQPTGVSAMAATEAASGMPADDDGEPVTGIASPAQKVAAVAVPLYSAPPIDGGLDVERPQSGGSGGVGVKKADGSNRTKYVCGCKNNIWGRPGLRLRCEACDTRFAAAA</sequence>
<organism evidence="2 3">
    <name type="scientific">Noviherbaspirillum suwonense</name>
    <dbReference type="NCBI Taxonomy" id="1224511"/>
    <lineage>
        <taxon>Bacteria</taxon>
        <taxon>Pseudomonadati</taxon>
        <taxon>Pseudomonadota</taxon>
        <taxon>Betaproteobacteria</taxon>
        <taxon>Burkholderiales</taxon>
        <taxon>Oxalobacteraceae</taxon>
        <taxon>Noviherbaspirillum</taxon>
    </lineage>
</organism>
<accession>A0ABY1QMC1</accession>
<comment type="caution">
    <text evidence="2">The sequence shown here is derived from an EMBL/GenBank/DDBJ whole genome shotgun (WGS) entry which is preliminary data.</text>
</comment>
<proteinExistence type="predicted"/>